<evidence type="ECO:0000313" key="1">
    <source>
        <dbReference type="EMBL" id="CAG2256453.1"/>
    </source>
</evidence>
<dbReference type="AlphaFoldDB" id="A0A8S3VEX3"/>
<keyword evidence="2" id="KW-1185">Reference proteome</keyword>
<evidence type="ECO:0008006" key="3">
    <source>
        <dbReference type="Google" id="ProtNLM"/>
    </source>
</evidence>
<comment type="caution">
    <text evidence="1">The sequence shown here is derived from an EMBL/GenBank/DDBJ whole genome shotgun (WGS) entry which is preliminary data.</text>
</comment>
<reference evidence="1" key="1">
    <citation type="submission" date="2021-03" db="EMBL/GenBank/DDBJ databases">
        <authorList>
            <person name="Bekaert M."/>
        </authorList>
    </citation>
    <scope>NUCLEOTIDE SEQUENCE</scope>
</reference>
<dbReference type="Proteomes" id="UP000683360">
    <property type="component" value="Unassembled WGS sequence"/>
</dbReference>
<gene>
    <name evidence="1" type="ORF">MEDL_67779</name>
</gene>
<sequence length="159" mass="18593">MTMKLINYNVCDVCEKEVENITHLFLLCSELVEFHLFMQQKLSVLFDNVDSDKIDNLVYEEVFMFGLFGSIKGVNNMPYMERFSKDILHLMVDSPSSFRHYTCNGKIFHQLKCSINYPSDGKNTINYPSDENYAIRFPSNNFHQPFPSIDGKLFQYSIN</sequence>
<evidence type="ECO:0000313" key="2">
    <source>
        <dbReference type="Proteomes" id="UP000683360"/>
    </source>
</evidence>
<protein>
    <recommendedName>
        <fullName evidence="3">Reverse transcriptase zinc-binding domain-containing protein</fullName>
    </recommendedName>
</protein>
<dbReference type="EMBL" id="CAJPWZ010003305">
    <property type="protein sequence ID" value="CAG2256453.1"/>
    <property type="molecule type" value="Genomic_DNA"/>
</dbReference>
<proteinExistence type="predicted"/>
<name>A0A8S3VEX3_MYTED</name>
<accession>A0A8S3VEX3</accession>
<organism evidence="1 2">
    <name type="scientific">Mytilus edulis</name>
    <name type="common">Blue mussel</name>
    <dbReference type="NCBI Taxonomy" id="6550"/>
    <lineage>
        <taxon>Eukaryota</taxon>
        <taxon>Metazoa</taxon>
        <taxon>Spiralia</taxon>
        <taxon>Lophotrochozoa</taxon>
        <taxon>Mollusca</taxon>
        <taxon>Bivalvia</taxon>
        <taxon>Autobranchia</taxon>
        <taxon>Pteriomorphia</taxon>
        <taxon>Mytilida</taxon>
        <taxon>Mytiloidea</taxon>
        <taxon>Mytilidae</taxon>
        <taxon>Mytilinae</taxon>
        <taxon>Mytilus</taxon>
    </lineage>
</organism>